<reference evidence="5" key="1">
    <citation type="submission" date="2019-08" db="EMBL/GenBank/DDBJ databases">
        <authorList>
            <person name="Kucharzyk K."/>
            <person name="Murdoch R.W."/>
            <person name="Higgins S."/>
            <person name="Loffler F."/>
        </authorList>
    </citation>
    <scope>NUCLEOTIDE SEQUENCE</scope>
</reference>
<organism evidence="5">
    <name type="scientific">bioreactor metagenome</name>
    <dbReference type="NCBI Taxonomy" id="1076179"/>
    <lineage>
        <taxon>unclassified sequences</taxon>
        <taxon>metagenomes</taxon>
        <taxon>ecological metagenomes</taxon>
    </lineage>
</organism>
<comment type="caution">
    <text evidence="5">The sequence shown here is derived from an EMBL/GenBank/DDBJ whole genome shotgun (WGS) entry which is preliminary data.</text>
</comment>
<dbReference type="InterPro" id="IPR046335">
    <property type="entry name" value="LacI/GalR-like_sensor"/>
</dbReference>
<dbReference type="SUPFAM" id="SSF53822">
    <property type="entry name" value="Periplasmic binding protein-like I"/>
    <property type="match status" value="1"/>
</dbReference>
<proteinExistence type="predicted"/>
<evidence type="ECO:0000256" key="3">
    <source>
        <dbReference type="ARBA" id="ARBA00023163"/>
    </source>
</evidence>
<sequence>MPQALALASMTDSPVCGLVSPPITALELPASKLGMAAGRLLFDSIENKELELGVPQEMVLQPKLKIRRSCGNEKYIYELFD</sequence>
<dbReference type="EMBL" id="VSSQ01113609">
    <property type="protein sequence ID" value="MPN49917.1"/>
    <property type="molecule type" value="Genomic_DNA"/>
</dbReference>
<name>A0A645IF52_9ZZZZ</name>
<evidence type="ECO:0000313" key="5">
    <source>
        <dbReference type="EMBL" id="MPN49917.1"/>
    </source>
</evidence>
<protein>
    <recommendedName>
        <fullName evidence="4">Transcriptional regulator LacI/GalR-like sensor domain-containing protein</fullName>
    </recommendedName>
</protein>
<evidence type="ECO:0000259" key="4">
    <source>
        <dbReference type="Pfam" id="PF13377"/>
    </source>
</evidence>
<keyword evidence="3" id="KW-0804">Transcription</keyword>
<dbReference type="Pfam" id="PF13377">
    <property type="entry name" value="Peripla_BP_3"/>
    <property type="match status" value="1"/>
</dbReference>
<feature type="domain" description="Transcriptional regulator LacI/GalR-like sensor" evidence="4">
    <location>
        <begin position="2"/>
        <end position="70"/>
    </location>
</feature>
<keyword evidence="2" id="KW-0238">DNA-binding</keyword>
<dbReference type="Gene3D" id="3.40.50.2300">
    <property type="match status" value="2"/>
</dbReference>
<gene>
    <name evidence="5" type="ORF">SDC9_197541</name>
</gene>
<dbReference type="GO" id="GO:0003677">
    <property type="term" value="F:DNA binding"/>
    <property type="evidence" value="ECO:0007669"/>
    <property type="project" value="UniProtKB-KW"/>
</dbReference>
<evidence type="ECO:0000256" key="1">
    <source>
        <dbReference type="ARBA" id="ARBA00023015"/>
    </source>
</evidence>
<dbReference type="AlphaFoldDB" id="A0A645IF52"/>
<evidence type="ECO:0000256" key="2">
    <source>
        <dbReference type="ARBA" id="ARBA00023125"/>
    </source>
</evidence>
<dbReference type="InterPro" id="IPR028082">
    <property type="entry name" value="Peripla_BP_I"/>
</dbReference>
<keyword evidence="1" id="KW-0805">Transcription regulation</keyword>
<accession>A0A645IF52</accession>